<dbReference type="PANTHER" id="PTHR30386">
    <property type="entry name" value="MEMBRANE FUSION SUBUNIT OF EMRAB-TOLC MULTIDRUG EFFLUX PUMP"/>
    <property type="match status" value="1"/>
</dbReference>
<dbReference type="InterPro" id="IPR022275">
    <property type="entry name" value="NHPM_bacteriocin_SS_HylD"/>
</dbReference>
<proteinExistence type="predicted"/>
<keyword evidence="1" id="KW-0175">Coiled coil</keyword>
<dbReference type="KEGG" id="mor:MOC_1520"/>
<dbReference type="RefSeq" id="WP_043756333.1">
    <property type="nucleotide sequence ID" value="NZ_CP003811.1"/>
</dbReference>
<protein>
    <submittedName>
        <fullName evidence="3">NHPM bacteriocin system secretion protein</fullName>
    </submittedName>
</protein>
<dbReference type="InterPro" id="IPR050739">
    <property type="entry name" value="MFP"/>
</dbReference>
<evidence type="ECO:0000256" key="1">
    <source>
        <dbReference type="SAM" id="Coils"/>
    </source>
</evidence>
<keyword evidence="2" id="KW-0472">Membrane</keyword>
<organism evidence="3 4">
    <name type="scientific">Methylobacterium oryzae CBMB20</name>
    <dbReference type="NCBI Taxonomy" id="693986"/>
    <lineage>
        <taxon>Bacteria</taxon>
        <taxon>Pseudomonadati</taxon>
        <taxon>Pseudomonadota</taxon>
        <taxon>Alphaproteobacteria</taxon>
        <taxon>Hyphomicrobiales</taxon>
        <taxon>Methylobacteriaceae</taxon>
        <taxon>Methylobacterium</taxon>
    </lineage>
</organism>
<evidence type="ECO:0000313" key="3">
    <source>
        <dbReference type="EMBL" id="AIQ89275.1"/>
    </source>
</evidence>
<reference evidence="3 4" key="1">
    <citation type="journal article" date="2014" name="PLoS ONE">
        <title>Genome Information of Methylobacterium oryzae, a Plant-Probiotic Methylotroph in the Phyllosphere.</title>
        <authorList>
            <person name="Kwak M.J."/>
            <person name="Jeong H."/>
            <person name="Madhaiyan M."/>
            <person name="Lee Y."/>
            <person name="Sa T.M."/>
            <person name="Oh T.K."/>
            <person name="Kim J.F."/>
        </authorList>
    </citation>
    <scope>NUCLEOTIDE SEQUENCE [LARGE SCALE GENOMIC DNA]</scope>
    <source>
        <strain evidence="3 4">CBMB20</strain>
    </source>
</reference>
<dbReference type="AlphaFoldDB" id="A0A089NRW7"/>
<dbReference type="HOGENOM" id="CLU_028453_1_0_5"/>
<dbReference type="Gene3D" id="2.40.50.100">
    <property type="match status" value="1"/>
</dbReference>
<dbReference type="EMBL" id="CP003811">
    <property type="protein sequence ID" value="AIQ89275.1"/>
    <property type="molecule type" value="Genomic_DNA"/>
</dbReference>
<gene>
    <name evidence="3" type="ORF">MOC_1520</name>
</gene>
<name>A0A089NRW7_9HYPH</name>
<dbReference type="NCBIfam" id="TIGR03794">
    <property type="entry name" value="NHLM_micro_HlyD"/>
    <property type="match status" value="1"/>
</dbReference>
<keyword evidence="2" id="KW-0812">Transmembrane</keyword>
<keyword evidence="4" id="KW-1185">Reference proteome</keyword>
<dbReference type="STRING" id="693986.MOC_1520"/>
<evidence type="ECO:0000256" key="2">
    <source>
        <dbReference type="SAM" id="Phobius"/>
    </source>
</evidence>
<feature type="transmembrane region" description="Helical" evidence="2">
    <location>
        <begin position="37"/>
        <end position="57"/>
    </location>
</feature>
<evidence type="ECO:0000313" key="4">
    <source>
        <dbReference type="Proteomes" id="UP000029492"/>
    </source>
</evidence>
<feature type="coiled-coil region" evidence="1">
    <location>
        <begin position="223"/>
        <end position="250"/>
    </location>
</feature>
<dbReference type="Proteomes" id="UP000029492">
    <property type="component" value="Chromosome"/>
</dbReference>
<sequence>MAQSATSHALFRPEAEAKLHRPDDLAGTLRLVAPGHFAALCVLCLAAIAAILGTIFVRVPISVTGAGVILSSKGVLEFTIAADHEGRVVEMLVDVGQRVAPGQAIARIVQPTLQTELKLAEGELDLVTQEQERVRTLQKEATRIFGTVRQQQESTSRETIDLLEQRRDLLSKLVDGVEALRKSGNATFERYLQVRADLAQALERIATEKGRLLSVTLESYEKQAQYERELQSLETRRAQAERQIGRLKDRISKDSWVRSTEYGIVSEMKVFPGDLIRFDTPLVSLLPVDESFSAFRPGSTRLVAAIFVPAKDGKKVRTGMSALIDPSSVRRDVFGSIRGVVTKTSDVAVSPEQMRHTLRNDDLVRKLTAEGPRFLMVVELERDPKTASGFRWTTSAGPDAQITAGTLLDGQIHTERASLLSLLIPALKELLRGPDQQHDTF</sequence>
<dbReference type="eggNOG" id="COG1566">
    <property type="taxonomic scope" value="Bacteria"/>
</dbReference>
<dbReference type="PANTHER" id="PTHR30386:SF28">
    <property type="entry name" value="EXPORTED PROTEIN"/>
    <property type="match status" value="1"/>
</dbReference>
<keyword evidence="2" id="KW-1133">Transmembrane helix</keyword>
<accession>A0A089NRW7</accession>